<dbReference type="AlphaFoldDB" id="A0A8R1DYS5"/>
<evidence type="ECO:0000256" key="13">
    <source>
        <dbReference type="ARBA" id="ARBA00023136"/>
    </source>
</evidence>
<dbReference type="GO" id="GO:0046872">
    <property type="term" value="F:metal ion binding"/>
    <property type="evidence" value="ECO:0007669"/>
    <property type="project" value="UniProtKB-KW"/>
</dbReference>
<keyword evidence="12 17" id="KW-0333">Golgi apparatus</keyword>
<protein>
    <recommendedName>
        <fullName evidence="17">Polypeptide N-acetylgalactosaminyltransferase</fullName>
        <ecNumber evidence="17">2.4.1.-</ecNumber>
    </recommendedName>
    <alternativeName>
        <fullName evidence="17">Protein-UDP acetylgalactosaminyltransferase</fullName>
    </alternativeName>
</protein>
<keyword evidence="16 17" id="KW-0464">Manganese</keyword>
<dbReference type="GO" id="GO:0000139">
    <property type="term" value="C:Golgi membrane"/>
    <property type="evidence" value="ECO:0007669"/>
    <property type="project" value="UniProtKB-SubCell"/>
</dbReference>
<comment type="cofactor">
    <cofactor evidence="1 17">
        <name>Mn(2+)</name>
        <dbReference type="ChEBI" id="CHEBI:29035"/>
    </cofactor>
</comment>
<dbReference type="PANTHER" id="PTHR11675">
    <property type="entry name" value="N-ACETYLGALACTOSAMINYLTRANSFERASE"/>
    <property type="match status" value="1"/>
</dbReference>
<dbReference type="GO" id="GO:0030246">
    <property type="term" value="F:carbohydrate binding"/>
    <property type="evidence" value="ECO:0007669"/>
    <property type="project" value="UniProtKB-KW"/>
</dbReference>
<dbReference type="EnsemblMetazoa" id="CJA14986.1">
    <property type="protein sequence ID" value="CJA14986.1"/>
    <property type="gene ID" value="WBGene00134190"/>
</dbReference>
<dbReference type="InterPro" id="IPR035992">
    <property type="entry name" value="Ricin_B-like_lectins"/>
</dbReference>
<evidence type="ECO:0000259" key="18">
    <source>
        <dbReference type="SMART" id="SM00458"/>
    </source>
</evidence>
<evidence type="ECO:0000256" key="2">
    <source>
        <dbReference type="ARBA" id="ARBA00004323"/>
    </source>
</evidence>
<evidence type="ECO:0000256" key="1">
    <source>
        <dbReference type="ARBA" id="ARBA00001936"/>
    </source>
</evidence>
<sequence>MLRYIIPRKRGSFVIALLITFAFLFVVFYHRNDHGRRMNLKFRIPDIEKYAEELVRLPETWNGKLHQIPDYTKPREGPGENGVPVILAKEEAELGNADMKKWFMNVHAADKISLDRNVPDPRIQECKDIHYDLERLPKVSVIIIFTDEAWTPLLRTVHSVINRSPPQLLQEIILLDDNSKREELKEPLDEHIKRFAGKVRLIRKNVRHGLIRAKLAGAREAVGDIIVFLDSHCEANHGWLEPIAQRISDERSAIVCPMIDSISDMTMAYHGDWSLSVGGFSWALHFTWEGLSDEETARRTKPTDYIRSPTMAGGLLAANREYFFEIGGYDEEMDIWGGENLEISFRAWMCGGSIEFIPCSHVGHIFRAGHPYNMTGRNNNKDVHGTNSKRLAEVWMDDYKRLYYMHRDDLKTKDVGDLSSRKQLREKLQCKSFKWFLDNVAKGKFVMDEDVIAYGALHTVVDNVRMCTDTLQRDEKMAKLLGVFHCQGKGSSPQLMSLSKAGNLRRENTCAAVENGNVRMKTCSRKAQFNERWAYEDGQLRNLKHGKCLSTANLKAGDDIIVVDEKLMSAAWSRSDTAQLCRKIRSEILWIRDVATHFCKLCARKNNKNLQEELNRGETQRMLTHNLTRCLATSRIHNRDAEKWF</sequence>
<dbReference type="SMART" id="SM00458">
    <property type="entry name" value="RICIN"/>
    <property type="match status" value="1"/>
</dbReference>
<dbReference type="Proteomes" id="UP000005237">
    <property type="component" value="Unassembled WGS sequence"/>
</dbReference>
<dbReference type="EC" id="2.4.1.-" evidence="17"/>
<keyword evidence="20" id="KW-1185">Reference proteome</keyword>
<dbReference type="SUPFAM" id="SSF53448">
    <property type="entry name" value="Nucleotide-diphospho-sugar transferases"/>
    <property type="match status" value="1"/>
</dbReference>
<evidence type="ECO:0000256" key="6">
    <source>
        <dbReference type="ARBA" id="ARBA00022679"/>
    </source>
</evidence>
<evidence type="ECO:0000256" key="15">
    <source>
        <dbReference type="ARBA" id="ARBA00023180"/>
    </source>
</evidence>
<dbReference type="CDD" id="cd02510">
    <property type="entry name" value="pp-GalNAc-T"/>
    <property type="match status" value="1"/>
</dbReference>
<dbReference type="Pfam" id="PF00535">
    <property type="entry name" value="Glycos_transf_2"/>
    <property type="match status" value="1"/>
</dbReference>
<comment type="similarity">
    <text evidence="4 17">Belongs to the glycosyltransferase 2 family. GalNAc-T subfamily.</text>
</comment>
<evidence type="ECO:0000256" key="3">
    <source>
        <dbReference type="ARBA" id="ARBA00004922"/>
    </source>
</evidence>
<dbReference type="InterPro" id="IPR001173">
    <property type="entry name" value="Glyco_trans_2-like"/>
</dbReference>
<dbReference type="InterPro" id="IPR029044">
    <property type="entry name" value="Nucleotide-diphossugar_trans"/>
</dbReference>
<comment type="pathway">
    <text evidence="3 17">Protein modification; protein glycosylation.</text>
</comment>
<keyword evidence="8" id="KW-0479">Metal-binding</keyword>
<reference evidence="20" key="1">
    <citation type="submission" date="2010-08" db="EMBL/GenBank/DDBJ databases">
        <authorList>
            <consortium name="Caenorhabditis japonica Sequencing Consortium"/>
            <person name="Wilson R.K."/>
        </authorList>
    </citation>
    <scope>NUCLEOTIDE SEQUENCE [LARGE SCALE GENOMIC DNA]</scope>
    <source>
        <strain evidence="20">DF5081</strain>
    </source>
</reference>
<evidence type="ECO:0000256" key="8">
    <source>
        <dbReference type="ARBA" id="ARBA00022723"/>
    </source>
</evidence>
<dbReference type="InterPro" id="IPR000772">
    <property type="entry name" value="Ricin_B_lectin"/>
</dbReference>
<evidence type="ECO:0000256" key="10">
    <source>
        <dbReference type="ARBA" id="ARBA00022968"/>
    </source>
</evidence>
<reference evidence="19" key="2">
    <citation type="submission" date="2022-06" db="UniProtKB">
        <authorList>
            <consortium name="EnsemblMetazoa"/>
        </authorList>
    </citation>
    <scope>IDENTIFICATION</scope>
    <source>
        <strain evidence="19">DF5081</strain>
    </source>
</reference>
<evidence type="ECO:0000256" key="14">
    <source>
        <dbReference type="ARBA" id="ARBA00023157"/>
    </source>
</evidence>
<evidence type="ECO:0000256" key="17">
    <source>
        <dbReference type="RuleBase" id="RU361242"/>
    </source>
</evidence>
<keyword evidence="9 17" id="KW-0430">Lectin</keyword>
<dbReference type="Gene3D" id="2.80.10.50">
    <property type="match status" value="1"/>
</dbReference>
<feature type="transmembrane region" description="Helical" evidence="17">
    <location>
        <begin position="12"/>
        <end position="30"/>
    </location>
</feature>
<evidence type="ECO:0000256" key="5">
    <source>
        <dbReference type="ARBA" id="ARBA00022676"/>
    </source>
</evidence>
<dbReference type="FunFam" id="3.90.550.10:FF:000021">
    <property type="entry name" value="Polypeptide N-acetylgalactosaminyltransferase"/>
    <property type="match status" value="1"/>
</dbReference>
<keyword evidence="15" id="KW-0325">Glycoprotein</keyword>
<comment type="subcellular location">
    <subcellularLocation>
        <location evidence="2 17">Golgi apparatus membrane</location>
        <topology evidence="2 17">Single-pass type II membrane protein</topology>
    </subcellularLocation>
</comment>
<dbReference type="InterPro" id="IPR045885">
    <property type="entry name" value="GalNAc-T"/>
</dbReference>
<dbReference type="SUPFAM" id="SSF50370">
    <property type="entry name" value="Ricin B-like lectins"/>
    <property type="match status" value="1"/>
</dbReference>
<keyword evidence="10" id="KW-0735">Signal-anchor</keyword>
<proteinExistence type="inferred from homology"/>
<keyword evidence="7 17" id="KW-0812">Transmembrane</keyword>
<dbReference type="GO" id="GO:0006493">
    <property type="term" value="P:protein O-linked glycosylation"/>
    <property type="evidence" value="ECO:0007669"/>
    <property type="project" value="TreeGrafter"/>
</dbReference>
<accession>A0A8R1DYS5</accession>
<evidence type="ECO:0000256" key="4">
    <source>
        <dbReference type="ARBA" id="ARBA00005680"/>
    </source>
</evidence>
<evidence type="ECO:0000313" key="20">
    <source>
        <dbReference type="Proteomes" id="UP000005237"/>
    </source>
</evidence>
<evidence type="ECO:0000313" key="19">
    <source>
        <dbReference type="EnsemblMetazoa" id="CJA14986.1"/>
    </source>
</evidence>
<keyword evidence="6 17" id="KW-0808">Transferase</keyword>
<name>A0A8R1DYS5_CAEJA</name>
<dbReference type="PANTHER" id="PTHR11675:SF43">
    <property type="entry name" value="POLYPEPTIDE N-ACETYLGALACTOSAMINYLTRANSFERASE 1"/>
    <property type="match status" value="1"/>
</dbReference>
<keyword evidence="14 17" id="KW-1015">Disulfide bond</keyword>
<dbReference type="PROSITE" id="PS50231">
    <property type="entry name" value="RICIN_B_LECTIN"/>
    <property type="match status" value="1"/>
</dbReference>
<evidence type="ECO:0000256" key="11">
    <source>
        <dbReference type="ARBA" id="ARBA00022989"/>
    </source>
</evidence>
<evidence type="ECO:0000256" key="7">
    <source>
        <dbReference type="ARBA" id="ARBA00022692"/>
    </source>
</evidence>
<organism evidence="19 20">
    <name type="scientific">Caenorhabditis japonica</name>
    <dbReference type="NCBI Taxonomy" id="281687"/>
    <lineage>
        <taxon>Eukaryota</taxon>
        <taxon>Metazoa</taxon>
        <taxon>Ecdysozoa</taxon>
        <taxon>Nematoda</taxon>
        <taxon>Chromadorea</taxon>
        <taxon>Rhabditida</taxon>
        <taxon>Rhabditina</taxon>
        <taxon>Rhabditomorpha</taxon>
        <taxon>Rhabditoidea</taxon>
        <taxon>Rhabditidae</taxon>
        <taxon>Peloderinae</taxon>
        <taxon>Caenorhabditis</taxon>
    </lineage>
</organism>
<keyword evidence="11 17" id="KW-1133">Transmembrane helix</keyword>
<keyword evidence="13 17" id="KW-0472">Membrane</keyword>
<keyword evidence="5 17" id="KW-0328">Glycosyltransferase</keyword>
<dbReference type="GO" id="GO:0004653">
    <property type="term" value="F:polypeptide N-acetylgalactosaminyltransferase activity"/>
    <property type="evidence" value="ECO:0007669"/>
    <property type="project" value="TreeGrafter"/>
</dbReference>
<evidence type="ECO:0000256" key="16">
    <source>
        <dbReference type="ARBA" id="ARBA00023211"/>
    </source>
</evidence>
<feature type="domain" description="Ricin B lectin" evidence="18">
    <location>
        <begin position="454"/>
        <end position="575"/>
    </location>
</feature>
<evidence type="ECO:0000256" key="9">
    <source>
        <dbReference type="ARBA" id="ARBA00022734"/>
    </source>
</evidence>
<dbReference type="Pfam" id="PF00652">
    <property type="entry name" value="Ricin_B_lectin"/>
    <property type="match status" value="1"/>
</dbReference>
<dbReference type="Gene3D" id="3.90.550.10">
    <property type="entry name" value="Spore Coat Polysaccharide Biosynthesis Protein SpsA, Chain A"/>
    <property type="match status" value="1"/>
</dbReference>
<evidence type="ECO:0000256" key="12">
    <source>
        <dbReference type="ARBA" id="ARBA00023034"/>
    </source>
</evidence>